<dbReference type="Proteomes" id="UP001596302">
    <property type="component" value="Unassembled WGS sequence"/>
</dbReference>
<organism evidence="2 3">
    <name type="scientific">Pseudonocardia hispaniensis</name>
    <dbReference type="NCBI Taxonomy" id="904933"/>
    <lineage>
        <taxon>Bacteria</taxon>
        <taxon>Bacillati</taxon>
        <taxon>Actinomycetota</taxon>
        <taxon>Actinomycetes</taxon>
        <taxon>Pseudonocardiales</taxon>
        <taxon>Pseudonocardiaceae</taxon>
        <taxon>Pseudonocardia</taxon>
    </lineage>
</organism>
<reference evidence="3" key="1">
    <citation type="journal article" date="2019" name="Int. J. Syst. Evol. Microbiol.">
        <title>The Global Catalogue of Microorganisms (GCM) 10K type strain sequencing project: providing services to taxonomists for standard genome sequencing and annotation.</title>
        <authorList>
            <consortium name="The Broad Institute Genomics Platform"/>
            <consortium name="The Broad Institute Genome Sequencing Center for Infectious Disease"/>
            <person name="Wu L."/>
            <person name="Ma J."/>
        </authorList>
    </citation>
    <scope>NUCLEOTIDE SEQUENCE [LARGE SCALE GENOMIC DNA]</scope>
    <source>
        <strain evidence="3">CCM 8391</strain>
    </source>
</reference>
<evidence type="ECO:0000313" key="2">
    <source>
        <dbReference type="EMBL" id="MFC5995853.1"/>
    </source>
</evidence>
<accession>A0ABW1J4V4</accession>
<keyword evidence="3" id="KW-1185">Reference proteome</keyword>
<protein>
    <submittedName>
        <fullName evidence="2">Methylenetetrahydrofolate reductase C-terminal domain-containing protein</fullName>
    </submittedName>
</protein>
<feature type="domain" description="Methylene-tetrahydrofolate reductase C-terminal-like" evidence="1">
    <location>
        <begin position="45"/>
        <end position="135"/>
    </location>
</feature>
<dbReference type="Pfam" id="PF12225">
    <property type="entry name" value="DUF5981"/>
    <property type="match status" value="1"/>
</dbReference>
<evidence type="ECO:0000259" key="1">
    <source>
        <dbReference type="Pfam" id="PF12225"/>
    </source>
</evidence>
<comment type="caution">
    <text evidence="2">The sequence shown here is derived from an EMBL/GenBank/DDBJ whole genome shotgun (WGS) entry which is preliminary data.</text>
</comment>
<dbReference type="RefSeq" id="WP_379586189.1">
    <property type="nucleotide sequence ID" value="NZ_JBHSQW010000034.1"/>
</dbReference>
<dbReference type="InterPro" id="IPR022026">
    <property type="entry name" value="DUF5981"/>
</dbReference>
<name>A0ABW1J4V4_9PSEU</name>
<gene>
    <name evidence="2" type="ORF">ACFQE5_16715</name>
</gene>
<dbReference type="EMBL" id="JBHSQW010000034">
    <property type="protein sequence ID" value="MFC5995853.1"/>
    <property type="molecule type" value="Genomic_DNA"/>
</dbReference>
<sequence length="170" mass="19029">MSASEGPRPTRPWIAAATGYRLGRVLAPNRAYRWLAGRIEARPRLRRWFTAAERRSKERLFGCRMCGQCALPATGYACPMSCPKQLRNGPCGGVAPNGDCEVYPGDRCVWVIAYERAEQAGHARDLTLLQRPVDHRLAGASSWLGYWQGRDEHLWTGDDGLDRPVAVHRP</sequence>
<proteinExistence type="predicted"/>
<evidence type="ECO:0000313" key="3">
    <source>
        <dbReference type="Proteomes" id="UP001596302"/>
    </source>
</evidence>